<comment type="subcellular location">
    <subcellularLocation>
        <location evidence="1">Cell junction</location>
        <location evidence="1">Gap junction</location>
    </subcellularLocation>
    <subcellularLocation>
        <location evidence="2 12">Cell membrane</location>
        <topology evidence="2 12">Multi-pass membrane protein</topology>
    </subcellularLocation>
</comment>
<evidence type="ECO:0000256" key="12">
    <source>
        <dbReference type="RuleBase" id="RU010713"/>
    </source>
</evidence>
<dbReference type="PANTHER" id="PTHR11893:SF40">
    <property type="entry name" value="INNEXIN SHAKING-B"/>
    <property type="match status" value="1"/>
</dbReference>
<dbReference type="Pfam" id="PF00876">
    <property type="entry name" value="Innexin"/>
    <property type="match status" value="1"/>
</dbReference>
<keyword evidence="8 12" id="KW-1133">Transmembrane helix</keyword>
<dbReference type="GO" id="GO:0034220">
    <property type="term" value="P:monoatomic ion transmembrane transport"/>
    <property type="evidence" value="ECO:0007669"/>
    <property type="project" value="UniProtKB-KW"/>
</dbReference>
<organism evidence="13">
    <name type="scientific">Medioppia subpectinata</name>
    <dbReference type="NCBI Taxonomy" id="1979941"/>
    <lineage>
        <taxon>Eukaryota</taxon>
        <taxon>Metazoa</taxon>
        <taxon>Ecdysozoa</taxon>
        <taxon>Arthropoda</taxon>
        <taxon>Chelicerata</taxon>
        <taxon>Arachnida</taxon>
        <taxon>Acari</taxon>
        <taxon>Acariformes</taxon>
        <taxon>Sarcoptiformes</taxon>
        <taxon>Oribatida</taxon>
        <taxon>Brachypylina</taxon>
        <taxon>Oppioidea</taxon>
        <taxon>Oppiidae</taxon>
        <taxon>Medioppia</taxon>
    </lineage>
</organism>
<evidence type="ECO:0000256" key="7">
    <source>
        <dbReference type="ARBA" id="ARBA00022949"/>
    </source>
</evidence>
<name>A0A7R9Q4X3_9ACAR</name>
<dbReference type="OrthoDB" id="5867527at2759"/>
<evidence type="ECO:0000256" key="8">
    <source>
        <dbReference type="ARBA" id="ARBA00022989"/>
    </source>
</evidence>
<evidence type="ECO:0000313" key="13">
    <source>
        <dbReference type="EMBL" id="CAD7632339.1"/>
    </source>
</evidence>
<feature type="transmembrane region" description="Helical" evidence="12">
    <location>
        <begin position="82"/>
        <end position="102"/>
    </location>
</feature>
<feature type="transmembrane region" description="Helical" evidence="12">
    <location>
        <begin position="183"/>
        <end position="208"/>
    </location>
</feature>
<keyword evidence="3 12" id="KW-0813">Transport</keyword>
<dbReference type="Proteomes" id="UP000759131">
    <property type="component" value="Unassembled WGS sequence"/>
</dbReference>
<dbReference type="GO" id="GO:0005886">
    <property type="term" value="C:plasma membrane"/>
    <property type="evidence" value="ECO:0007669"/>
    <property type="project" value="UniProtKB-SubCell"/>
</dbReference>
<evidence type="ECO:0000256" key="3">
    <source>
        <dbReference type="ARBA" id="ARBA00022448"/>
    </source>
</evidence>
<evidence type="ECO:0000256" key="9">
    <source>
        <dbReference type="ARBA" id="ARBA00023065"/>
    </source>
</evidence>
<accession>A0A7R9Q4X3</accession>
<dbReference type="EMBL" id="CAJPIZ010010841">
    <property type="protein sequence ID" value="CAG2112769.1"/>
    <property type="molecule type" value="Genomic_DNA"/>
</dbReference>
<evidence type="ECO:0000256" key="10">
    <source>
        <dbReference type="ARBA" id="ARBA00023136"/>
    </source>
</evidence>
<keyword evidence="9 12" id="KW-0406">Ion transport</keyword>
<dbReference type="GO" id="GO:0005921">
    <property type="term" value="C:gap junction"/>
    <property type="evidence" value="ECO:0007669"/>
    <property type="project" value="UniProtKB-SubCell"/>
</dbReference>
<evidence type="ECO:0000256" key="5">
    <source>
        <dbReference type="ARBA" id="ARBA00022692"/>
    </source>
</evidence>
<evidence type="ECO:0000313" key="14">
    <source>
        <dbReference type="Proteomes" id="UP000759131"/>
    </source>
</evidence>
<keyword evidence="6" id="KW-0303">Gap junction</keyword>
<keyword evidence="10 12" id="KW-0472">Membrane</keyword>
<comment type="caution">
    <text evidence="12">Lacks conserved residue(s) required for the propagation of feature annotation.</text>
</comment>
<protein>
    <recommendedName>
        <fullName evidence="12">Innexin</fullName>
    </recommendedName>
</protein>
<keyword evidence="4" id="KW-1003">Cell membrane</keyword>
<comment type="similarity">
    <text evidence="12">Belongs to the pannexin family.</text>
</comment>
<dbReference type="InterPro" id="IPR000990">
    <property type="entry name" value="Innexin"/>
</dbReference>
<feature type="transmembrane region" description="Helical" evidence="12">
    <location>
        <begin position="13"/>
        <end position="30"/>
    </location>
</feature>
<keyword evidence="14" id="KW-1185">Reference proteome</keyword>
<proteinExistence type="inferred from homology"/>
<evidence type="ECO:0000256" key="6">
    <source>
        <dbReference type="ARBA" id="ARBA00022868"/>
    </source>
</evidence>
<sequence length="282" mass="33614">MESNQKEFRYHKYYQWVCFVLFFQSTLFYIPRWLWKMWEGGKIQALMMDLDVGVCSDQEKKQKKKLLVDYLYNSRGHHDWYAARYLFCEVLALANVIAQMYMLDKFFDGEFLTYGLQVIQFAQQDQANHCVFNVFMLEDRIDPMIRIFPRVTKCRFYKYGPSANIETIDALCLLPLNIINEKIYIFLWFWFLILAALTAIVIMFRLVIIACPPVRVYLLNLRFRLSQLDHLHTIVRRTSIGDWFLVYMLGQNIDSVIYQEVIQDLATKTDSQPKESQSLMST</sequence>
<evidence type="ECO:0000256" key="1">
    <source>
        <dbReference type="ARBA" id="ARBA00004610"/>
    </source>
</evidence>
<keyword evidence="11 12" id="KW-0407">Ion channel</keyword>
<gene>
    <name evidence="12" type="primary">inx</name>
    <name evidence="13" type="ORF">OSB1V03_LOCUS12744</name>
</gene>
<reference evidence="13" key="1">
    <citation type="submission" date="2020-11" db="EMBL/GenBank/DDBJ databases">
        <authorList>
            <person name="Tran Van P."/>
        </authorList>
    </citation>
    <scope>NUCLEOTIDE SEQUENCE</scope>
</reference>
<dbReference type="AlphaFoldDB" id="A0A7R9Q4X3"/>
<comment type="function">
    <text evidence="12">Structural component of the gap junctions.</text>
</comment>
<dbReference type="GO" id="GO:0005243">
    <property type="term" value="F:gap junction channel activity"/>
    <property type="evidence" value="ECO:0007669"/>
    <property type="project" value="TreeGrafter"/>
</dbReference>
<evidence type="ECO:0000256" key="4">
    <source>
        <dbReference type="ARBA" id="ARBA00022475"/>
    </source>
</evidence>
<dbReference type="EMBL" id="OC865416">
    <property type="protein sequence ID" value="CAD7632339.1"/>
    <property type="molecule type" value="Genomic_DNA"/>
</dbReference>
<keyword evidence="5 12" id="KW-0812">Transmembrane</keyword>
<dbReference type="PANTHER" id="PTHR11893">
    <property type="entry name" value="INNEXIN"/>
    <property type="match status" value="1"/>
</dbReference>
<keyword evidence="7" id="KW-0965">Cell junction</keyword>
<evidence type="ECO:0000256" key="11">
    <source>
        <dbReference type="ARBA" id="ARBA00023303"/>
    </source>
</evidence>
<dbReference type="PRINTS" id="PR01262">
    <property type="entry name" value="INNEXIN"/>
</dbReference>
<dbReference type="PROSITE" id="PS51013">
    <property type="entry name" value="PANNEXIN"/>
    <property type="match status" value="1"/>
</dbReference>
<evidence type="ECO:0000256" key="2">
    <source>
        <dbReference type="ARBA" id="ARBA00004651"/>
    </source>
</evidence>